<dbReference type="InterPro" id="IPR011990">
    <property type="entry name" value="TPR-like_helical_dom_sf"/>
</dbReference>
<protein>
    <submittedName>
        <fullName evidence="1">Chromosome 8 open reading frame 76</fullName>
    </submittedName>
</protein>
<dbReference type="HOGENOM" id="CLU_044858_0_0_1"/>
<dbReference type="Ensembl" id="ENSXETT00000014504">
    <property type="protein sequence ID" value="ENSXETP00000014504"/>
    <property type="gene ID" value="ENSXETG00000006616"/>
</dbReference>
<dbReference type="FunCoup" id="F6UTJ9">
    <property type="interactions" value="776"/>
</dbReference>
<dbReference type="SUPFAM" id="SSF48452">
    <property type="entry name" value="TPR-like"/>
    <property type="match status" value="1"/>
</dbReference>
<gene>
    <name evidence="1" type="primary">c8orf76</name>
</gene>
<dbReference type="Xenbase" id="XB-GENE-972589">
    <property type="gene designation" value="c8orf76"/>
</dbReference>
<dbReference type="InParanoid" id="F6UTJ9"/>
<reference evidence="1" key="2">
    <citation type="submission" date="2011-06" db="UniProtKB">
        <authorList>
            <consortium name="Ensembl"/>
        </authorList>
    </citation>
    <scope>IDENTIFICATION</scope>
</reference>
<proteinExistence type="predicted"/>
<dbReference type="Pfam" id="PF17826">
    <property type="entry name" value="DUF5588"/>
    <property type="match status" value="1"/>
</dbReference>
<dbReference type="eggNOG" id="ENOG502QW95">
    <property type="taxonomic scope" value="Eukaryota"/>
</dbReference>
<name>F6UTJ9_XENTR</name>
<dbReference type="AlphaFoldDB" id="F6UTJ9"/>
<dbReference type="GeneTree" id="ENSGT00390000011435"/>
<organism evidence="1">
    <name type="scientific">Xenopus tropicalis</name>
    <name type="common">Western clawed frog</name>
    <name type="synonym">Silurana tropicalis</name>
    <dbReference type="NCBI Taxonomy" id="8364"/>
    <lineage>
        <taxon>Eukaryota</taxon>
        <taxon>Metazoa</taxon>
        <taxon>Chordata</taxon>
        <taxon>Craniata</taxon>
        <taxon>Vertebrata</taxon>
        <taxon>Euteleostomi</taxon>
        <taxon>Amphibia</taxon>
        <taxon>Batrachia</taxon>
        <taxon>Anura</taxon>
        <taxon>Pipoidea</taxon>
        <taxon>Pipidae</taxon>
        <taxon>Xenopodinae</taxon>
        <taxon>Xenopus</taxon>
        <taxon>Silurana</taxon>
    </lineage>
</organism>
<dbReference type="ExpressionAtlas" id="F6UTJ9">
    <property type="expression patterns" value="baseline and differential"/>
</dbReference>
<evidence type="ECO:0000313" key="1">
    <source>
        <dbReference type="Ensembl" id="ENSXETP00000014504"/>
    </source>
</evidence>
<sequence length="384" mass="43747">MRRLVSFRKQFPGGRGGVSNMDASMGLCFEDSDFAEPRSRLKGTEEAYVAKRCEQQWFTEEVNSEDSVEILTVLKFRADLAYKLKDFEKAFGHYCSCFLLLPPTNTAMRRDVQESQARCLVNMGRYTEALEIAETLMNGVFNTDHLTCTLNLQVTILDHLGNLPKAISCLQQLISLHPFNPWIWKRLAEFYARAHLAASNQATGSVERNQSDLHLESILTNNATSGEGKERGRQRDLNLFFRSKEISHCCSQAGRGINRTDMDFCRLSLLEVGTKTDLLMCSCASFIRARLLFQLVQPQQASFVLDRNLKAQEEIKEQLRVFRLKDTMESLMAEVMGEDLLPEYIRDEGVADTKSTLALSAFKMPSDSEFKDKWFQKILSLHSC</sequence>
<dbReference type="Bgee" id="ENSXETG00000006616">
    <property type="expression patterns" value="Expressed in 4-cell stage embryo and 12 other cell types or tissues"/>
</dbReference>
<dbReference type="PANTHER" id="PTHR31919">
    <property type="entry name" value="ZINC FINGERS AND HOMEOBOXES PROTEIN 1, ISOFORM 2"/>
    <property type="match status" value="1"/>
</dbReference>
<reference evidence="1" key="1">
    <citation type="journal article" date="2010" name="Science">
        <title>The genome of the Western clawed frog Xenopus tropicalis.</title>
        <authorList>
            <person name="Hellsten U."/>
            <person name="Harland R.M."/>
            <person name="Gilchrist M.J."/>
            <person name="Hendrix D."/>
            <person name="Jurka J."/>
            <person name="Kapitonov V."/>
            <person name="Ovcharenko I."/>
            <person name="Putnam N.H."/>
            <person name="Shu S."/>
            <person name="Taher L."/>
            <person name="Blitz I.L."/>
            <person name="Blumberg B."/>
            <person name="Dichmann D.S."/>
            <person name="Dubchak I."/>
            <person name="Amaya E."/>
            <person name="Detter J.C."/>
            <person name="Fletcher R."/>
            <person name="Gerhard D.S."/>
            <person name="Goodstein D."/>
            <person name="Graves T."/>
            <person name="Grigoriev I.V."/>
            <person name="Grimwood J."/>
            <person name="Kawashima T."/>
            <person name="Lindquist E."/>
            <person name="Lucas S.M."/>
            <person name="Mead P.E."/>
            <person name="Mitros T."/>
            <person name="Ogino H."/>
            <person name="Ohta Y."/>
            <person name="Poliakov A.V."/>
            <person name="Pollet N."/>
            <person name="Robert J."/>
            <person name="Salamov A."/>
            <person name="Sater A.K."/>
            <person name="Schmutz J."/>
            <person name="Terry A."/>
            <person name="Vize P.D."/>
            <person name="Warren W.C."/>
            <person name="Wells D."/>
            <person name="Wills A."/>
            <person name="Wilson R.K."/>
            <person name="Zimmerman L.B."/>
            <person name="Zorn A.M."/>
            <person name="Grainger R."/>
            <person name="Grammer T."/>
            <person name="Khokha M.K."/>
            <person name="Richardson P.M."/>
            <person name="Rokhsar D.S."/>
        </authorList>
    </citation>
    <scope>NUCLEOTIDE SEQUENCE [LARGE SCALE GENOMIC DNA]</scope>
    <source>
        <strain evidence="1">Nigerian</strain>
    </source>
</reference>
<accession>F6UTJ9</accession>
<dbReference type="InterPro" id="IPR041404">
    <property type="entry name" value="DUF5588"/>
</dbReference>
<dbReference type="PANTHER" id="PTHR31919:SF1">
    <property type="entry name" value="ZINC FINGERS AND HOMEOBOXES PROTEIN 1, ISOFORM 2"/>
    <property type="match status" value="1"/>
</dbReference>
<dbReference type="Gene3D" id="1.25.40.10">
    <property type="entry name" value="Tetratricopeptide repeat domain"/>
    <property type="match status" value="1"/>
</dbReference>